<feature type="domain" description="Polysaccharide lyase 14" evidence="2">
    <location>
        <begin position="169"/>
        <end position="346"/>
    </location>
</feature>
<dbReference type="Pfam" id="PF21294">
    <property type="entry name" value="Polysacc_lyase_14"/>
    <property type="match status" value="2"/>
</dbReference>
<sequence>MARQAFVRLFFVFLSYSSLAHGQDADGEPTSIETVWVTEVVTATQSTDPLFVPITIPSATTITDIATDTLTATLTEPPVTVTVPAAPVTVTDVVTISPMPPPSSFQTAWAAPTQMANLSAFNITYFPSGQQNLQILAGIPLDLGRVDTVLGEAASGNGSASSSDSQRSEAGAAVMQLLYPQDSIDPGNRDTPAGGADFYATPLDLREARSVALEYSVFFPADFDWVQGGKLPGIYGGKVGCSGGDAAVTCFSTRLMWRAGGAGELYLYAPKDKQTKALCSTPPQSVCDAAYGLSVGRGSFYFAPGNWTRVRQTVTLNTPGAQDGGFLLEVNGEPVIDRSDVFYRDAVNSPEGSSSSGGLLGGLLGPLRISLWPDNSILMLRDDAGDVGPGWLSSAAILAQVESTRQPAATIPVELVPTLQSDTTTVESTSTITSLTTAERLPLLQFVTPSETSTSVAYPTAIPGQKSLFAGVEEVKLAEPVGFTGLFFSTFFGGHEREYATPKDQYAWFSNFSMTIVA</sequence>
<dbReference type="eggNOG" id="ENOG502RZ0M">
    <property type="taxonomic scope" value="Eukaryota"/>
</dbReference>
<dbReference type="Gene3D" id="2.60.120.200">
    <property type="match status" value="2"/>
</dbReference>
<keyword evidence="1" id="KW-0732">Signal</keyword>
<protein>
    <recommendedName>
        <fullName evidence="2">Polysaccharide lyase 14 domain-containing protein</fullName>
    </recommendedName>
</protein>
<dbReference type="InParanoid" id="S8E0U4"/>
<dbReference type="AlphaFoldDB" id="S8E0U4"/>
<evidence type="ECO:0000313" key="3">
    <source>
        <dbReference type="EMBL" id="EPS98407.1"/>
    </source>
</evidence>
<gene>
    <name evidence="3" type="ORF">FOMPIDRAFT_1031556</name>
</gene>
<reference evidence="3 4" key="1">
    <citation type="journal article" date="2012" name="Science">
        <title>The Paleozoic origin of enzymatic lignin decomposition reconstructed from 31 fungal genomes.</title>
        <authorList>
            <person name="Floudas D."/>
            <person name="Binder M."/>
            <person name="Riley R."/>
            <person name="Barry K."/>
            <person name="Blanchette R.A."/>
            <person name="Henrissat B."/>
            <person name="Martinez A.T."/>
            <person name="Otillar R."/>
            <person name="Spatafora J.W."/>
            <person name="Yadav J.S."/>
            <person name="Aerts A."/>
            <person name="Benoit I."/>
            <person name="Boyd A."/>
            <person name="Carlson A."/>
            <person name="Copeland A."/>
            <person name="Coutinho P.M."/>
            <person name="de Vries R.P."/>
            <person name="Ferreira P."/>
            <person name="Findley K."/>
            <person name="Foster B."/>
            <person name="Gaskell J."/>
            <person name="Glotzer D."/>
            <person name="Gorecki P."/>
            <person name="Heitman J."/>
            <person name="Hesse C."/>
            <person name="Hori C."/>
            <person name="Igarashi K."/>
            <person name="Jurgens J.A."/>
            <person name="Kallen N."/>
            <person name="Kersten P."/>
            <person name="Kohler A."/>
            <person name="Kuees U."/>
            <person name="Kumar T.K.A."/>
            <person name="Kuo A."/>
            <person name="LaButti K."/>
            <person name="Larrondo L.F."/>
            <person name="Lindquist E."/>
            <person name="Ling A."/>
            <person name="Lombard V."/>
            <person name="Lucas S."/>
            <person name="Lundell T."/>
            <person name="Martin R."/>
            <person name="McLaughlin D.J."/>
            <person name="Morgenstern I."/>
            <person name="Morin E."/>
            <person name="Murat C."/>
            <person name="Nagy L.G."/>
            <person name="Nolan M."/>
            <person name="Ohm R.A."/>
            <person name="Patyshakuliyeva A."/>
            <person name="Rokas A."/>
            <person name="Ruiz-Duenas F.J."/>
            <person name="Sabat G."/>
            <person name="Salamov A."/>
            <person name="Samejima M."/>
            <person name="Schmutz J."/>
            <person name="Slot J.C."/>
            <person name="St John F."/>
            <person name="Stenlid J."/>
            <person name="Sun H."/>
            <person name="Sun S."/>
            <person name="Syed K."/>
            <person name="Tsang A."/>
            <person name="Wiebenga A."/>
            <person name="Young D."/>
            <person name="Pisabarro A."/>
            <person name="Eastwood D.C."/>
            <person name="Martin F."/>
            <person name="Cullen D."/>
            <person name="Grigoriev I.V."/>
            <person name="Hibbett D.S."/>
        </authorList>
    </citation>
    <scope>NUCLEOTIDE SEQUENCE</scope>
    <source>
        <strain evidence="4">FP-58527</strain>
    </source>
</reference>
<evidence type="ECO:0000313" key="4">
    <source>
        <dbReference type="Proteomes" id="UP000015241"/>
    </source>
</evidence>
<accession>S8E0U4</accession>
<feature type="chain" id="PRO_5004562724" description="Polysaccharide lyase 14 domain-containing protein" evidence="1">
    <location>
        <begin position="23"/>
        <end position="518"/>
    </location>
</feature>
<dbReference type="Proteomes" id="UP000015241">
    <property type="component" value="Unassembled WGS sequence"/>
</dbReference>
<dbReference type="EMBL" id="KE504166">
    <property type="protein sequence ID" value="EPS98407.1"/>
    <property type="molecule type" value="Genomic_DNA"/>
</dbReference>
<dbReference type="OrthoDB" id="10069995at2759"/>
<feature type="domain" description="Polysaccharide lyase 14" evidence="2">
    <location>
        <begin position="478"/>
        <end position="512"/>
    </location>
</feature>
<keyword evidence="4" id="KW-1185">Reference proteome</keyword>
<organism evidence="3 4">
    <name type="scientific">Fomitopsis schrenkii</name>
    <name type="common">Brown rot fungus</name>
    <dbReference type="NCBI Taxonomy" id="2126942"/>
    <lineage>
        <taxon>Eukaryota</taxon>
        <taxon>Fungi</taxon>
        <taxon>Dikarya</taxon>
        <taxon>Basidiomycota</taxon>
        <taxon>Agaricomycotina</taxon>
        <taxon>Agaricomycetes</taxon>
        <taxon>Polyporales</taxon>
        <taxon>Fomitopsis</taxon>
    </lineage>
</organism>
<dbReference type="PANTHER" id="PTHR40124">
    <property type="match status" value="1"/>
</dbReference>
<name>S8E0U4_FOMSC</name>
<dbReference type="PANTHER" id="PTHR40124:SF1">
    <property type="entry name" value="DISAGGREGATASE RELATED REPEAT PROTEIN"/>
    <property type="match status" value="1"/>
</dbReference>
<evidence type="ECO:0000256" key="1">
    <source>
        <dbReference type="SAM" id="SignalP"/>
    </source>
</evidence>
<proteinExistence type="predicted"/>
<evidence type="ECO:0000259" key="2">
    <source>
        <dbReference type="Pfam" id="PF21294"/>
    </source>
</evidence>
<feature type="signal peptide" evidence="1">
    <location>
        <begin position="1"/>
        <end position="22"/>
    </location>
</feature>
<dbReference type="HOGENOM" id="CLU_026510_0_0_1"/>
<dbReference type="InterPro" id="IPR048958">
    <property type="entry name" value="Polysacc_lyase_14"/>
</dbReference>
<dbReference type="STRING" id="743788.S8E0U4"/>